<sequence>MPELSLAQANQIIQAALAEARARNTKPMGVVVLDAAGQPKAAQREDGATAFRMQIAEGKAGAAIAMSVNSRGLVKRAADNPSFFAALATAGQGKFIPQVGAVLILDDAGNVIGAAGASGDTGDQDEAICIEGIKRSGLRVAE</sequence>
<name>A0ABW8Z9I4_9BURK</name>
<evidence type="ECO:0000313" key="2">
    <source>
        <dbReference type="Proteomes" id="UP001629214"/>
    </source>
</evidence>
<dbReference type="InterPro" id="IPR005624">
    <property type="entry name" value="PduO/GlcC-like"/>
</dbReference>
<dbReference type="EMBL" id="JAQQFR010000009">
    <property type="protein sequence ID" value="MFL9879784.1"/>
    <property type="molecule type" value="Genomic_DNA"/>
</dbReference>
<dbReference type="Proteomes" id="UP001629214">
    <property type="component" value="Unassembled WGS sequence"/>
</dbReference>
<reference evidence="1 2" key="1">
    <citation type="journal article" date="2024" name="Chem. Sci.">
        <title>Discovery of megapolipeptins by genome mining of a Burkholderiales bacteria collection.</title>
        <authorList>
            <person name="Paulo B.S."/>
            <person name="Recchia M.J.J."/>
            <person name="Lee S."/>
            <person name="Fergusson C.H."/>
            <person name="Romanowski S.B."/>
            <person name="Hernandez A."/>
            <person name="Krull N."/>
            <person name="Liu D.Y."/>
            <person name="Cavanagh H."/>
            <person name="Bos A."/>
            <person name="Gray C.A."/>
            <person name="Murphy B.T."/>
            <person name="Linington R.G."/>
            <person name="Eustaquio A.S."/>
        </authorList>
    </citation>
    <scope>NUCLEOTIDE SEQUENCE [LARGE SCALE GENOMIC DNA]</scope>
    <source>
        <strain evidence="1 2">RL21-008-BIB-B</strain>
    </source>
</reference>
<dbReference type="InterPro" id="IPR052517">
    <property type="entry name" value="GlcG_carb_metab_protein"/>
</dbReference>
<evidence type="ECO:0000313" key="1">
    <source>
        <dbReference type="EMBL" id="MFL9879784.1"/>
    </source>
</evidence>
<dbReference type="SUPFAM" id="SSF143744">
    <property type="entry name" value="GlcG-like"/>
    <property type="match status" value="1"/>
</dbReference>
<dbReference type="InterPro" id="IPR038084">
    <property type="entry name" value="PduO/GlcC-like_sf"/>
</dbReference>
<dbReference type="Pfam" id="PF03928">
    <property type="entry name" value="HbpS-like"/>
    <property type="match status" value="1"/>
</dbReference>
<dbReference type="PANTHER" id="PTHR34309:SF10">
    <property type="entry name" value="SLR1406 PROTEIN"/>
    <property type="match status" value="1"/>
</dbReference>
<dbReference type="RefSeq" id="WP_408168874.1">
    <property type="nucleotide sequence ID" value="NZ_JAQQFR010000009.1"/>
</dbReference>
<protein>
    <submittedName>
        <fullName evidence="1">Heme-binding protein</fullName>
    </submittedName>
</protein>
<gene>
    <name evidence="1" type="ORF">PQR63_15395</name>
</gene>
<comment type="caution">
    <text evidence="1">The sequence shown here is derived from an EMBL/GenBank/DDBJ whole genome shotgun (WGS) entry which is preliminary data.</text>
</comment>
<dbReference type="PANTHER" id="PTHR34309">
    <property type="entry name" value="SLR1406 PROTEIN"/>
    <property type="match status" value="1"/>
</dbReference>
<organism evidence="1 2">
    <name type="scientific">Herbaspirillum rhizosphaerae</name>
    <dbReference type="NCBI Taxonomy" id="346179"/>
    <lineage>
        <taxon>Bacteria</taxon>
        <taxon>Pseudomonadati</taxon>
        <taxon>Pseudomonadota</taxon>
        <taxon>Betaproteobacteria</taxon>
        <taxon>Burkholderiales</taxon>
        <taxon>Oxalobacteraceae</taxon>
        <taxon>Herbaspirillum</taxon>
    </lineage>
</organism>
<keyword evidence="2" id="KW-1185">Reference proteome</keyword>
<dbReference type="Gene3D" id="3.30.450.150">
    <property type="entry name" value="Haem-degrading domain"/>
    <property type="match status" value="1"/>
</dbReference>
<accession>A0ABW8Z9I4</accession>
<proteinExistence type="predicted"/>